<protein>
    <submittedName>
        <fullName evidence="2">Uncharacterized protein</fullName>
    </submittedName>
</protein>
<proteinExistence type="predicted"/>
<feature type="region of interest" description="Disordered" evidence="1">
    <location>
        <begin position="1"/>
        <end position="104"/>
    </location>
</feature>
<evidence type="ECO:0000256" key="1">
    <source>
        <dbReference type="SAM" id="MobiDB-lite"/>
    </source>
</evidence>
<feature type="compositionally biased region" description="Polar residues" evidence="1">
    <location>
        <begin position="36"/>
        <end position="61"/>
    </location>
</feature>
<organism evidence="2 3">
    <name type="scientific">Penicilliopsis zonata CBS 506.65</name>
    <dbReference type="NCBI Taxonomy" id="1073090"/>
    <lineage>
        <taxon>Eukaryota</taxon>
        <taxon>Fungi</taxon>
        <taxon>Dikarya</taxon>
        <taxon>Ascomycota</taxon>
        <taxon>Pezizomycotina</taxon>
        <taxon>Eurotiomycetes</taxon>
        <taxon>Eurotiomycetidae</taxon>
        <taxon>Eurotiales</taxon>
        <taxon>Aspergillaceae</taxon>
        <taxon>Penicilliopsis</taxon>
    </lineage>
</organism>
<dbReference type="AlphaFoldDB" id="A0A1L9SP89"/>
<dbReference type="GeneID" id="34608679"/>
<feature type="compositionally biased region" description="Polar residues" evidence="1">
    <location>
        <begin position="1"/>
        <end position="12"/>
    </location>
</feature>
<dbReference type="EMBL" id="KV878338">
    <property type="protein sequence ID" value="OJJ48874.1"/>
    <property type="molecule type" value="Genomic_DNA"/>
</dbReference>
<feature type="compositionally biased region" description="Basic and acidic residues" evidence="1">
    <location>
        <begin position="94"/>
        <end position="104"/>
    </location>
</feature>
<reference evidence="3" key="1">
    <citation type="journal article" date="2017" name="Genome Biol.">
        <title>Comparative genomics reveals high biological diversity and specific adaptations in the industrially and medically important fungal genus Aspergillus.</title>
        <authorList>
            <person name="de Vries R.P."/>
            <person name="Riley R."/>
            <person name="Wiebenga A."/>
            <person name="Aguilar-Osorio G."/>
            <person name="Amillis S."/>
            <person name="Uchima C.A."/>
            <person name="Anderluh G."/>
            <person name="Asadollahi M."/>
            <person name="Askin M."/>
            <person name="Barry K."/>
            <person name="Battaglia E."/>
            <person name="Bayram O."/>
            <person name="Benocci T."/>
            <person name="Braus-Stromeyer S.A."/>
            <person name="Caldana C."/>
            <person name="Canovas D."/>
            <person name="Cerqueira G.C."/>
            <person name="Chen F."/>
            <person name="Chen W."/>
            <person name="Choi C."/>
            <person name="Clum A."/>
            <person name="Dos Santos R.A."/>
            <person name="Damasio A.R."/>
            <person name="Diallinas G."/>
            <person name="Emri T."/>
            <person name="Fekete E."/>
            <person name="Flipphi M."/>
            <person name="Freyberg S."/>
            <person name="Gallo A."/>
            <person name="Gournas C."/>
            <person name="Habgood R."/>
            <person name="Hainaut M."/>
            <person name="Harispe M.L."/>
            <person name="Henrissat B."/>
            <person name="Hilden K.S."/>
            <person name="Hope R."/>
            <person name="Hossain A."/>
            <person name="Karabika E."/>
            <person name="Karaffa L."/>
            <person name="Karanyi Z."/>
            <person name="Krasevec N."/>
            <person name="Kuo A."/>
            <person name="Kusch H."/>
            <person name="LaButti K."/>
            <person name="Lagendijk E.L."/>
            <person name="Lapidus A."/>
            <person name="Levasseur A."/>
            <person name="Lindquist E."/>
            <person name="Lipzen A."/>
            <person name="Logrieco A.F."/>
            <person name="MacCabe A."/>
            <person name="Maekelae M.R."/>
            <person name="Malavazi I."/>
            <person name="Melin P."/>
            <person name="Meyer V."/>
            <person name="Mielnichuk N."/>
            <person name="Miskei M."/>
            <person name="Molnar A.P."/>
            <person name="Mule G."/>
            <person name="Ngan C.Y."/>
            <person name="Orejas M."/>
            <person name="Orosz E."/>
            <person name="Ouedraogo J.P."/>
            <person name="Overkamp K.M."/>
            <person name="Park H.-S."/>
            <person name="Perrone G."/>
            <person name="Piumi F."/>
            <person name="Punt P.J."/>
            <person name="Ram A.F."/>
            <person name="Ramon A."/>
            <person name="Rauscher S."/>
            <person name="Record E."/>
            <person name="Riano-Pachon D.M."/>
            <person name="Robert V."/>
            <person name="Roehrig J."/>
            <person name="Ruller R."/>
            <person name="Salamov A."/>
            <person name="Salih N.S."/>
            <person name="Samson R.A."/>
            <person name="Sandor E."/>
            <person name="Sanguinetti M."/>
            <person name="Schuetze T."/>
            <person name="Sepcic K."/>
            <person name="Shelest E."/>
            <person name="Sherlock G."/>
            <person name="Sophianopoulou V."/>
            <person name="Squina F.M."/>
            <person name="Sun H."/>
            <person name="Susca A."/>
            <person name="Todd R.B."/>
            <person name="Tsang A."/>
            <person name="Unkles S.E."/>
            <person name="van de Wiele N."/>
            <person name="van Rossen-Uffink D."/>
            <person name="Oliveira J.V."/>
            <person name="Vesth T.C."/>
            <person name="Visser J."/>
            <person name="Yu J.-H."/>
            <person name="Zhou M."/>
            <person name="Andersen M.R."/>
            <person name="Archer D.B."/>
            <person name="Baker S.E."/>
            <person name="Benoit I."/>
            <person name="Brakhage A.A."/>
            <person name="Braus G.H."/>
            <person name="Fischer R."/>
            <person name="Frisvad J.C."/>
            <person name="Goldman G.H."/>
            <person name="Houbraken J."/>
            <person name="Oakley B."/>
            <person name="Pocsi I."/>
            <person name="Scazzocchio C."/>
            <person name="Seiboth B."/>
            <person name="vanKuyk P.A."/>
            <person name="Wortman J."/>
            <person name="Dyer P.S."/>
            <person name="Grigoriev I.V."/>
        </authorList>
    </citation>
    <scope>NUCLEOTIDE SEQUENCE [LARGE SCALE GENOMIC DNA]</scope>
    <source>
        <strain evidence="3">CBS 506.65</strain>
    </source>
</reference>
<sequence>MSRGNSSSTVESEQAVILSTAESALQSHEPPMAATSLESPTQLQVGDSRRLSASSETTANINLPVDSVDSVDSVQISQQETATEQGSSTTTSSTHEKKPSCKQQ</sequence>
<feature type="compositionally biased region" description="Low complexity" evidence="1">
    <location>
        <begin position="65"/>
        <end position="93"/>
    </location>
</feature>
<keyword evidence="3" id="KW-1185">Reference proteome</keyword>
<gene>
    <name evidence="2" type="ORF">ASPZODRAFT_129205</name>
</gene>
<name>A0A1L9SP89_9EURO</name>
<dbReference type="Proteomes" id="UP000184188">
    <property type="component" value="Unassembled WGS sequence"/>
</dbReference>
<accession>A0A1L9SP89</accession>
<dbReference type="VEuPathDB" id="FungiDB:ASPZODRAFT_129205"/>
<dbReference type="RefSeq" id="XP_022583384.1">
    <property type="nucleotide sequence ID" value="XM_022722214.1"/>
</dbReference>
<evidence type="ECO:0000313" key="2">
    <source>
        <dbReference type="EMBL" id="OJJ48874.1"/>
    </source>
</evidence>
<evidence type="ECO:0000313" key="3">
    <source>
        <dbReference type="Proteomes" id="UP000184188"/>
    </source>
</evidence>